<evidence type="ECO:0000313" key="7">
    <source>
        <dbReference type="Proteomes" id="UP001233172"/>
    </source>
</evidence>
<dbReference type="AlphaFoldDB" id="A0AAD8ANM6"/>
<keyword evidence="7" id="KW-1185">Reference proteome</keyword>
<accession>A0AAD8ANM6</accession>
<comment type="caution">
    <text evidence="6">The sequence shown here is derived from an EMBL/GenBank/DDBJ whole genome shotgun (WGS) entry which is preliminary data.</text>
</comment>
<dbReference type="InterPro" id="IPR011990">
    <property type="entry name" value="TPR-like_helical_dom_sf"/>
</dbReference>
<evidence type="ECO:0000313" key="6">
    <source>
        <dbReference type="EMBL" id="KAK0038689.1"/>
    </source>
</evidence>
<gene>
    <name evidence="6" type="ORF">Bpfe_031550</name>
</gene>
<reference evidence="6" key="1">
    <citation type="journal article" date="2023" name="PLoS Negl. Trop. Dis.">
        <title>A genome sequence for Biomphalaria pfeifferi, the major vector snail for the human-infecting parasite Schistosoma mansoni.</title>
        <authorList>
            <person name="Bu L."/>
            <person name="Lu L."/>
            <person name="Laidemitt M.R."/>
            <person name="Zhang S.M."/>
            <person name="Mutuku M."/>
            <person name="Mkoji G."/>
            <person name="Steinauer M."/>
            <person name="Loker E.S."/>
        </authorList>
    </citation>
    <scope>NUCLEOTIDE SEQUENCE</scope>
    <source>
        <strain evidence="6">KasaAsao</strain>
    </source>
</reference>
<evidence type="ECO:0000256" key="3">
    <source>
        <dbReference type="ARBA" id="ARBA00039307"/>
    </source>
</evidence>
<dbReference type="InterPro" id="IPR019734">
    <property type="entry name" value="TPR_rpt"/>
</dbReference>
<proteinExistence type="inferred from homology"/>
<dbReference type="PANTHER" id="PTHR12558:SF13">
    <property type="entry name" value="CELL DIVISION CYCLE PROTEIN 27 HOMOLOG"/>
    <property type="match status" value="1"/>
</dbReference>
<dbReference type="EMBL" id="JASAOG010000495">
    <property type="protein sequence ID" value="KAK0038689.1"/>
    <property type="molecule type" value="Genomic_DNA"/>
</dbReference>
<name>A0AAD8ANM6_BIOPF</name>
<feature type="signal peptide" evidence="5">
    <location>
        <begin position="1"/>
        <end position="20"/>
    </location>
</feature>
<dbReference type="Pfam" id="PF00515">
    <property type="entry name" value="TPR_1"/>
    <property type="match status" value="1"/>
</dbReference>
<evidence type="ECO:0000256" key="2">
    <source>
        <dbReference type="ARBA" id="ARBA00038210"/>
    </source>
</evidence>
<dbReference type="Gene3D" id="1.25.40.10">
    <property type="entry name" value="Tetratricopeptide repeat domain"/>
    <property type="match status" value="3"/>
</dbReference>
<dbReference type="Pfam" id="PF13181">
    <property type="entry name" value="TPR_8"/>
    <property type="match status" value="2"/>
</dbReference>
<feature type="repeat" description="TPR" evidence="4">
    <location>
        <begin position="139"/>
        <end position="172"/>
    </location>
</feature>
<comment type="similarity">
    <text evidence="2">Belongs to the APC3/CDC27 family.</text>
</comment>
<dbReference type="PROSITE" id="PS50293">
    <property type="entry name" value="TPR_REGION"/>
    <property type="match status" value="1"/>
</dbReference>
<dbReference type="PROSITE" id="PS50005">
    <property type="entry name" value="TPR"/>
    <property type="match status" value="3"/>
</dbReference>
<evidence type="ECO:0000256" key="1">
    <source>
        <dbReference type="ARBA" id="ARBA00022803"/>
    </source>
</evidence>
<dbReference type="SUPFAM" id="SSF48452">
    <property type="entry name" value="TPR-like"/>
    <property type="match status" value="1"/>
</dbReference>
<feature type="repeat" description="TPR" evidence="4">
    <location>
        <begin position="207"/>
        <end position="240"/>
    </location>
</feature>
<feature type="chain" id="PRO_5041937102" description="Cell division cycle protein 27 homolog" evidence="5">
    <location>
        <begin position="21"/>
        <end position="486"/>
    </location>
</feature>
<keyword evidence="5" id="KW-0732">Signal</keyword>
<dbReference type="SMART" id="SM00028">
    <property type="entry name" value="TPR"/>
    <property type="match status" value="7"/>
</dbReference>
<protein>
    <recommendedName>
        <fullName evidence="3">Cell division cycle protein 27 homolog</fullName>
    </recommendedName>
</protein>
<keyword evidence="1 4" id="KW-0802">TPR repeat</keyword>
<reference evidence="6" key="2">
    <citation type="submission" date="2023-04" db="EMBL/GenBank/DDBJ databases">
        <authorList>
            <person name="Bu L."/>
            <person name="Lu L."/>
            <person name="Laidemitt M.R."/>
            <person name="Zhang S.M."/>
            <person name="Mutuku M."/>
            <person name="Mkoji G."/>
            <person name="Steinauer M."/>
            <person name="Loker E.S."/>
        </authorList>
    </citation>
    <scope>NUCLEOTIDE SEQUENCE</scope>
    <source>
        <strain evidence="6">KasaAsao</strain>
        <tissue evidence="6">Whole Snail</tissue>
    </source>
</reference>
<dbReference type="PANTHER" id="PTHR12558">
    <property type="entry name" value="CELL DIVISION CYCLE 16,23,27"/>
    <property type="match status" value="1"/>
</dbReference>
<organism evidence="6 7">
    <name type="scientific">Biomphalaria pfeifferi</name>
    <name type="common">Bloodfluke planorb</name>
    <name type="synonym">Freshwater snail</name>
    <dbReference type="NCBI Taxonomy" id="112525"/>
    <lineage>
        <taxon>Eukaryota</taxon>
        <taxon>Metazoa</taxon>
        <taxon>Spiralia</taxon>
        <taxon>Lophotrochozoa</taxon>
        <taxon>Mollusca</taxon>
        <taxon>Gastropoda</taxon>
        <taxon>Heterobranchia</taxon>
        <taxon>Euthyneura</taxon>
        <taxon>Panpulmonata</taxon>
        <taxon>Hygrophila</taxon>
        <taxon>Lymnaeoidea</taxon>
        <taxon>Planorbidae</taxon>
        <taxon>Biomphalaria</taxon>
    </lineage>
</organism>
<feature type="repeat" description="TPR" evidence="4">
    <location>
        <begin position="278"/>
        <end position="311"/>
    </location>
</feature>
<sequence>MTAKVVSAFFLLCTSLGVSAQITPKKTPPKTNQQISVLQTDTELQRHLSAAETYQLTGDIYRAEPENKAVVAIALQRLGMIALEEEDFRKAAKYLNNSANIIEDSLTRASLAVAYMRLNENEKAISEANAAINLDAKNFRAYQILGSLYFSKGDHQNALPALEKILQLAPDFDGAYLLGITYLNLKQPERAKLLFEEIQSAVKKDSVSLHMMFGRAFEETDYPLEAEREYRRALSINPKEPKVNFYLGFVIMQNGGAERLAEAGKFFEQELAVNPKDFYSHFFLGVVYSSLNEHQKAVDYLQKAILLNPKKGQSYLFLGQSQAELGDTANAEKNLRRAIEFTTDAKADDFQIRRAHFQLGRLLIKAGRKEEGDKELAIARQIQGQMFDRDRNEVSKILGQIVADEVKPAQIAETPKTAKLSPQKTAEFAKTKTQLADILGQAYNNLGVIAVQQGNLEDSLEKFSAAADGNRISRVWTEIGASSRFV</sequence>
<evidence type="ECO:0000256" key="5">
    <source>
        <dbReference type="SAM" id="SignalP"/>
    </source>
</evidence>
<dbReference type="Pfam" id="PF14559">
    <property type="entry name" value="TPR_19"/>
    <property type="match status" value="1"/>
</dbReference>
<evidence type="ECO:0000256" key="4">
    <source>
        <dbReference type="PROSITE-ProRule" id="PRU00339"/>
    </source>
</evidence>
<dbReference type="Proteomes" id="UP001233172">
    <property type="component" value="Unassembled WGS sequence"/>
</dbReference>